<dbReference type="SUPFAM" id="SSF161098">
    <property type="entry name" value="MetI-like"/>
    <property type="match status" value="1"/>
</dbReference>
<evidence type="ECO:0000313" key="9">
    <source>
        <dbReference type="EMBL" id="GAG64058.1"/>
    </source>
</evidence>
<keyword evidence="4 7" id="KW-0812">Transmembrane</keyword>
<reference evidence="9" key="1">
    <citation type="journal article" date="2014" name="Front. Microbiol.">
        <title>High frequency of phylogenetically diverse reductive dehalogenase-homologous genes in deep subseafloor sedimentary metagenomes.</title>
        <authorList>
            <person name="Kawai M."/>
            <person name="Futagami T."/>
            <person name="Toyoda A."/>
            <person name="Takaki Y."/>
            <person name="Nishi S."/>
            <person name="Hori S."/>
            <person name="Arai W."/>
            <person name="Tsubouchi T."/>
            <person name="Morono Y."/>
            <person name="Uchiyama I."/>
            <person name="Ito T."/>
            <person name="Fujiyama A."/>
            <person name="Inagaki F."/>
            <person name="Takami H."/>
        </authorList>
    </citation>
    <scope>NUCLEOTIDE SEQUENCE</scope>
    <source>
        <strain evidence="9">Expedition CK06-06</strain>
    </source>
</reference>
<evidence type="ECO:0000256" key="5">
    <source>
        <dbReference type="ARBA" id="ARBA00022989"/>
    </source>
</evidence>
<evidence type="ECO:0000256" key="4">
    <source>
        <dbReference type="ARBA" id="ARBA00022692"/>
    </source>
</evidence>
<protein>
    <recommendedName>
        <fullName evidence="8">ABC transmembrane type-1 domain-containing protein</fullName>
    </recommendedName>
</protein>
<gene>
    <name evidence="9" type="ORF">S01H4_20401</name>
</gene>
<keyword evidence="2" id="KW-0813">Transport</keyword>
<feature type="transmembrane region" description="Helical" evidence="7">
    <location>
        <begin position="243"/>
        <end position="264"/>
    </location>
</feature>
<feature type="non-terminal residue" evidence="9">
    <location>
        <position position="379"/>
    </location>
</feature>
<sequence>QGGGGGFFGELKSGHEVSLQITYKYPTGIEIIPPEATIPKRFKGAGRAALDLDKEFTADFVEIKPVEEISRTTVKDGTQVSYKIAIVNSSQKDFLELPLDLLIPYKVEVIKATFSPNRIERLGMVQSWNNLVNGVIPYIFHNHFRVFNENYSRTTGKRLFTTWIFNSFFISIIKVITTLAFASMAGYALARLKFFGKNYFFVFILFSMMIPGQVTFISNYLVLRDGIFGFTKLFGGGSLLNTFTGLIISGLVGATAVFIMKQFFEGLPQEMEESARIDGASTYQIFSKIMLPLAKPALGALTILTFQGVWNEFFWPLVILTSPMDKFTLPIGLLSFKNTYASGAFDWGPILAGAIISALPIIILFLVSFFRCCSCSHIT</sequence>
<dbReference type="Gene3D" id="1.10.3720.10">
    <property type="entry name" value="MetI-like"/>
    <property type="match status" value="1"/>
</dbReference>
<evidence type="ECO:0000256" key="1">
    <source>
        <dbReference type="ARBA" id="ARBA00004651"/>
    </source>
</evidence>
<keyword evidence="6 7" id="KW-0472">Membrane</keyword>
<dbReference type="GO" id="GO:0055085">
    <property type="term" value="P:transmembrane transport"/>
    <property type="evidence" value="ECO:0007669"/>
    <property type="project" value="InterPro"/>
</dbReference>
<dbReference type="CDD" id="cd06261">
    <property type="entry name" value="TM_PBP2"/>
    <property type="match status" value="1"/>
</dbReference>
<evidence type="ECO:0000256" key="3">
    <source>
        <dbReference type="ARBA" id="ARBA00022475"/>
    </source>
</evidence>
<accession>X0ZUB7</accession>
<keyword evidence="5 7" id="KW-1133">Transmembrane helix</keyword>
<feature type="domain" description="ABC transmembrane type-1" evidence="8">
    <location>
        <begin position="164"/>
        <end position="368"/>
    </location>
</feature>
<organism evidence="9">
    <name type="scientific">marine sediment metagenome</name>
    <dbReference type="NCBI Taxonomy" id="412755"/>
    <lineage>
        <taxon>unclassified sequences</taxon>
        <taxon>metagenomes</taxon>
        <taxon>ecological metagenomes</taxon>
    </lineage>
</organism>
<comment type="caution">
    <text evidence="9">The sequence shown here is derived from an EMBL/GenBank/DDBJ whole genome shotgun (WGS) entry which is preliminary data.</text>
</comment>
<keyword evidence="3" id="KW-1003">Cell membrane</keyword>
<evidence type="ECO:0000259" key="8">
    <source>
        <dbReference type="PROSITE" id="PS50928"/>
    </source>
</evidence>
<dbReference type="PROSITE" id="PS50928">
    <property type="entry name" value="ABC_TM1"/>
    <property type="match status" value="1"/>
</dbReference>
<dbReference type="PANTHER" id="PTHR43744:SF12">
    <property type="entry name" value="ABC TRANSPORTER PERMEASE PROTEIN MG189-RELATED"/>
    <property type="match status" value="1"/>
</dbReference>
<dbReference type="Pfam" id="PF00528">
    <property type="entry name" value="BPD_transp_1"/>
    <property type="match status" value="1"/>
</dbReference>
<feature type="transmembrane region" description="Helical" evidence="7">
    <location>
        <begin position="348"/>
        <end position="370"/>
    </location>
</feature>
<evidence type="ECO:0000256" key="6">
    <source>
        <dbReference type="ARBA" id="ARBA00023136"/>
    </source>
</evidence>
<dbReference type="PANTHER" id="PTHR43744">
    <property type="entry name" value="ABC TRANSPORTER PERMEASE PROTEIN MG189-RELATED-RELATED"/>
    <property type="match status" value="1"/>
</dbReference>
<feature type="non-terminal residue" evidence="9">
    <location>
        <position position="1"/>
    </location>
</feature>
<evidence type="ECO:0000256" key="2">
    <source>
        <dbReference type="ARBA" id="ARBA00022448"/>
    </source>
</evidence>
<feature type="transmembrane region" description="Helical" evidence="7">
    <location>
        <begin position="163"/>
        <end position="187"/>
    </location>
</feature>
<dbReference type="GO" id="GO:0005886">
    <property type="term" value="C:plasma membrane"/>
    <property type="evidence" value="ECO:0007669"/>
    <property type="project" value="UniProtKB-SubCell"/>
</dbReference>
<proteinExistence type="predicted"/>
<dbReference type="EMBL" id="BART01009170">
    <property type="protein sequence ID" value="GAG64058.1"/>
    <property type="molecule type" value="Genomic_DNA"/>
</dbReference>
<evidence type="ECO:0000256" key="7">
    <source>
        <dbReference type="SAM" id="Phobius"/>
    </source>
</evidence>
<comment type="subcellular location">
    <subcellularLocation>
        <location evidence="1">Cell membrane</location>
        <topology evidence="1">Multi-pass membrane protein</topology>
    </subcellularLocation>
</comment>
<dbReference type="AlphaFoldDB" id="X0ZUB7"/>
<feature type="transmembrane region" description="Helical" evidence="7">
    <location>
        <begin position="199"/>
        <end position="223"/>
    </location>
</feature>
<name>X0ZUB7_9ZZZZ</name>
<dbReference type="InterPro" id="IPR000515">
    <property type="entry name" value="MetI-like"/>
</dbReference>
<dbReference type="InterPro" id="IPR035906">
    <property type="entry name" value="MetI-like_sf"/>
</dbReference>